<dbReference type="GO" id="GO:0007623">
    <property type="term" value="P:circadian rhythm"/>
    <property type="evidence" value="ECO:0007669"/>
    <property type="project" value="TreeGrafter"/>
</dbReference>
<feature type="disulfide bond" evidence="7">
    <location>
        <begin position="35"/>
        <end position="71"/>
    </location>
</feature>
<dbReference type="STRING" id="6689.A0A423SX12"/>
<comment type="subcellular location">
    <subcellularLocation>
        <location evidence="1">Secreted</location>
    </subcellularLocation>
</comment>
<reference evidence="9 10" key="1">
    <citation type="submission" date="2018-04" db="EMBL/GenBank/DDBJ databases">
        <authorList>
            <person name="Zhang X."/>
            <person name="Yuan J."/>
            <person name="Li F."/>
            <person name="Xiang J."/>
        </authorList>
    </citation>
    <scope>NUCLEOTIDE SEQUENCE [LARGE SCALE GENOMIC DNA]</scope>
    <source>
        <tissue evidence="9">Muscle</tissue>
    </source>
</reference>
<dbReference type="GO" id="GO:0007218">
    <property type="term" value="P:neuropeptide signaling pathway"/>
    <property type="evidence" value="ECO:0007669"/>
    <property type="project" value="UniProtKB-KW"/>
</dbReference>
<keyword evidence="6" id="KW-0527">Neuropeptide</keyword>
<dbReference type="EMBL" id="QCYY01002638">
    <property type="protein sequence ID" value="ROT68737.1"/>
    <property type="molecule type" value="Genomic_DNA"/>
</dbReference>
<dbReference type="InterPro" id="IPR035957">
    <property type="entry name" value="Crust_neurohorm_sf"/>
</dbReference>
<gene>
    <name evidence="9" type="ORF">C7M84_013103</name>
</gene>
<evidence type="ECO:0000256" key="8">
    <source>
        <dbReference type="SAM" id="SignalP"/>
    </source>
</evidence>
<dbReference type="PANTHER" id="PTHR35981:SF2">
    <property type="entry name" value="ION TRANSPORT PEPTIDE, ISOFORM C"/>
    <property type="match status" value="1"/>
</dbReference>
<keyword evidence="5 7" id="KW-1015">Disulfide bond</keyword>
<evidence type="ECO:0000256" key="7">
    <source>
        <dbReference type="PIRSR" id="PIRSR631098-51"/>
    </source>
</evidence>
<evidence type="ECO:0000313" key="10">
    <source>
        <dbReference type="Proteomes" id="UP000283509"/>
    </source>
</evidence>
<comment type="similarity">
    <text evidence="2">Belongs to the arthropod CHH/MIH/GIH/VIH hormone family.</text>
</comment>
<dbReference type="Pfam" id="PF01147">
    <property type="entry name" value="Crust_neurohorm"/>
    <property type="match status" value="1"/>
</dbReference>
<comment type="caution">
    <text evidence="9">The sequence shown here is derived from an EMBL/GenBank/DDBJ whole genome shotgun (WGS) entry which is preliminary data.</text>
</comment>
<dbReference type="GO" id="GO:0005184">
    <property type="term" value="F:neuropeptide hormone activity"/>
    <property type="evidence" value="ECO:0007669"/>
    <property type="project" value="InterPro"/>
</dbReference>
<dbReference type="GO" id="GO:0005576">
    <property type="term" value="C:extracellular region"/>
    <property type="evidence" value="ECO:0007669"/>
    <property type="project" value="UniProtKB-SubCell"/>
</dbReference>
<dbReference type="OrthoDB" id="6330469at2759"/>
<proteinExistence type="inferred from homology"/>
<dbReference type="AlphaFoldDB" id="A0A423SX12"/>
<dbReference type="InterPro" id="IPR018251">
    <property type="entry name" value="Crust_neurhormone_CS"/>
</dbReference>
<evidence type="ECO:0000256" key="5">
    <source>
        <dbReference type="ARBA" id="ARBA00023157"/>
    </source>
</evidence>
<dbReference type="PANTHER" id="PTHR35981">
    <property type="entry name" value="ION TRANSPORT PEPTIDE, ISOFORM C"/>
    <property type="match status" value="1"/>
</dbReference>
<keyword evidence="4" id="KW-0372">Hormone</keyword>
<feature type="disulfide bond" evidence="7">
    <location>
        <begin position="54"/>
        <end position="80"/>
    </location>
</feature>
<name>A0A423SX12_PENVA</name>
<organism evidence="9 10">
    <name type="scientific">Penaeus vannamei</name>
    <name type="common">Whiteleg shrimp</name>
    <name type="synonym">Litopenaeus vannamei</name>
    <dbReference type="NCBI Taxonomy" id="6689"/>
    <lineage>
        <taxon>Eukaryota</taxon>
        <taxon>Metazoa</taxon>
        <taxon>Ecdysozoa</taxon>
        <taxon>Arthropoda</taxon>
        <taxon>Crustacea</taxon>
        <taxon>Multicrustacea</taxon>
        <taxon>Malacostraca</taxon>
        <taxon>Eumalacostraca</taxon>
        <taxon>Eucarida</taxon>
        <taxon>Decapoda</taxon>
        <taxon>Dendrobranchiata</taxon>
        <taxon>Penaeoidea</taxon>
        <taxon>Penaeidae</taxon>
        <taxon>Penaeus</taxon>
    </lineage>
</organism>
<dbReference type="Proteomes" id="UP000283509">
    <property type="component" value="Unassembled WGS sequence"/>
</dbReference>
<dbReference type="InterPro" id="IPR000346">
    <property type="entry name" value="Hyperglycemic1"/>
</dbReference>
<evidence type="ECO:0000256" key="3">
    <source>
        <dbReference type="ARBA" id="ARBA00022525"/>
    </source>
</evidence>
<sequence length="102" mass="11615">MIALRLMAVTLLVALAASTTWARSFNKRANFDPSCTGVYDRELLGRLSRLCDDCYNVFREPKVATECRSNCFYNPVFVQCLEYLIPADLHEEYQALVQTVGK</sequence>
<dbReference type="SMR" id="A0A423SX12"/>
<reference evidence="9 10" key="2">
    <citation type="submission" date="2019-01" db="EMBL/GenBank/DDBJ databases">
        <title>The decoding of complex shrimp genome reveals the adaptation for benthos swimmer, frequently molting mechanism and breeding impact on genome.</title>
        <authorList>
            <person name="Sun Y."/>
            <person name="Gao Y."/>
            <person name="Yu Y."/>
        </authorList>
    </citation>
    <scope>NUCLEOTIDE SEQUENCE [LARGE SCALE GENOMIC DNA]</scope>
    <source>
        <tissue evidence="9">Muscle</tissue>
    </source>
</reference>
<accession>A0A423SX12</accession>
<evidence type="ECO:0000313" key="9">
    <source>
        <dbReference type="EMBL" id="ROT68737.1"/>
    </source>
</evidence>
<dbReference type="PRINTS" id="PR00550">
    <property type="entry name" value="HYPRGLYCEMIC"/>
</dbReference>
<evidence type="ECO:0000256" key="1">
    <source>
        <dbReference type="ARBA" id="ARBA00004613"/>
    </source>
</evidence>
<dbReference type="PROSITE" id="PS01250">
    <property type="entry name" value="CHH_MIH_GIH"/>
    <property type="match status" value="1"/>
</dbReference>
<feature type="disulfide bond" evidence="7">
    <location>
        <begin position="51"/>
        <end position="67"/>
    </location>
</feature>
<evidence type="ECO:0000256" key="4">
    <source>
        <dbReference type="ARBA" id="ARBA00022702"/>
    </source>
</evidence>
<keyword evidence="3" id="KW-0964">Secreted</keyword>
<dbReference type="InterPro" id="IPR001166">
    <property type="entry name" value="Hyperglycemic"/>
</dbReference>
<dbReference type="SUPFAM" id="SSF81778">
    <property type="entry name" value="Crustacean CHH/MIH/GIH neurohormone"/>
    <property type="match status" value="1"/>
</dbReference>
<keyword evidence="8" id="KW-0732">Signal</keyword>
<dbReference type="Gene3D" id="1.10.2010.10">
    <property type="entry name" value="Crustacean CHH/MIH/GIH neurohormone"/>
    <property type="match status" value="1"/>
</dbReference>
<protein>
    <submittedName>
        <fullName evidence="9">Crustacean hyperglycemic hormones 3</fullName>
    </submittedName>
</protein>
<evidence type="ECO:0000256" key="6">
    <source>
        <dbReference type="ARBA" id="ARBA00023320"/>
    </source>
</evidence>
<feature type="chain" id="PRO_5019109408" evidence="8">
    <location>
        <begin position="23"/>
        <end position="102"/>
    </location>
</feature>
<keyword evidence="10" id="KW-1185">Reference proteome</keyword>
<evidence type="ECO:0000256" key="2">
    <source>
        <dbReference type="ARBA" id="ARBA00005447"/>
    </source>
</evidence>
<dbReference type="InterPro" id="IPR031098">
    <property type="entry name" value="Crust_neurohorm"/>
</dbReference>
<dbReference type="PRINTS" id="PR00548">
    <property type="entry name" value="HYPRGLYCEMC1"/>
</dbReference>
<feature type="signal peptide" evidence="8">
    <location>
        <begin position="1"/>
        <end position="22"/>
    </location>
</feature>